<feature type="non-terminal residue" evidence="11">
    <location>
        <position position="1"/>
    </location>
</feature>
<dbReference type="Pfam" id="PF02335">
    <property type="entry name" value="Cytochrom_C552"/>
    <property type="match status" value="1"/>
</dbReference>
<dbReference type="InterPro" id="IPR036280">
    <property type="entry name" value="Multihaem_cyt_sf"/>
</dbReference>
<dbReference type="PANTHER" id="PTHR30633:SF0">
    <property type="entry name" value="CYTOCHROME C-552"/>
    <property type="match status" value="1"/>
</dbReference>
<dbReference type="Proteomes" id="UP000198640">
    <property type="component" value="Unassembled WGS sequence"/>
</dbReference>
<evidence type="ECO:0000256" key="6">
    <source>
        <dbReference type="ARBA" id="ARBA00022729"/>
    </source>
</evidence>
<keyword evidence="9" id="KW-0408">Iron</keyword>
<dbReference type="InterPro" id="IPR003321">
    <property type="entry name" value="Cyt_c552"/>
</dbReference>
<evidence type="ECO:0000256" key="2">
    <source>
        <dbReference type="ARBA" id="ARBA00009288"/>
    </source>
</evidence>
<dbReference type="Gene3D" id="1.10.1130.10">
    <property type="entry name" value="Flavocytochrome C3, Chain A"/>
    <property type="match status" value="1"/>
</dbReference>
<gene>
    <name evidence="11" type="ORF">SAMN05421881_103030</name>
</gene>
<dbReference type="GO" id="GO:0042279">
    <property type="term" value="F:nitrite reductase (cytochrome, ammonia-forming) activity"/>
    <property type="evidence" value="ECO:0007669"/>
    <property type="project" value="UniProtKB-EC"/>
</dbReference>
<dbReference type="OrthoDB" id="9780421at2"/>
<organism evidence="11 12">
    <name type="scientific">Nitrosomonas halophila</name>
    <dbReference type="NCBI Taxonomy" id="44576"/>
    <lineage>
        <taxon>Bacteria</taxon>
        <taxon>Pseudomonadati</taxon>
        <taxon>Pseudomonadota</taxon>
        <taxon>Betaproteobacteria</taxon>
        <taxon>Nitrosomonadales</taxon>
        <taxon>Nitrosomonadaceae</taxon>
        <taxon>Nitrosomonas</taxon>
    </lineage>
</organism>
<proteinExistence type="inferred from homology"/>
<dbReference type="STRING" id="44576.SAMN05421881_103030"/>
<dbReference type="GO" id="GO:0019645">
    <property type="term" value="P:anaerobic electron transport chain"/>
    <property type="evidence" value="ECO:0007669"/>
    <property type="project" value="TreeGrafter"/>
</dbReference>
<dbReference type="GO" id="GO:0020037">
    <property type="term" value="F:heme binding"/>
    <property type="evidence" value="ECO:0007669"/>
    <property type="project" value="TreeGrafter"/>
</dbReference>
<comment type="subcellular location">
    <subcellularLocation>
        <location evidence="1">Cell envelope</location>
    </subcellularLocation>
</comment>
<keyword evidence="4" id="KW-0349">Heme</keyword>
<dbReference type="PANTHER" id="PTHR30633">
    <property type="entry name" value="CYTOCHROME C-552 RESPIRATORY NITRITE REDUCTASE"/>
    <property type="match status" value="1"/>
</dbReference>
<dbReference type="GO" id="GO:0046872">
    <property type="term" value="F:metal ion binding"/>
    <property type="evidence" value="ECO:0007669"/>
    <property type="project" value="UniProtKB-KW"/>
</dbReference>
<dbReference type="GO" id="GO:0030288">
    <property type="term" value="C:outer membrane-bounded periplasmic space"/>
    <property type="evidence" value="ECO:0007669"/>
    <property type="project" value="TreeGrafter"/>
</dbReference>
<sequence>SSQRLGGVLHYHRPWSYKRRFRLPTNSAEEPNFELHTQGVHAANNTSCADCHMPVIQDGGMHVTEHWIRSPLLQLEAACMSCHDGSSERLAERSLRLQSNTLGLLALTESALTALMDAIQLAQKRAYTGAPLEAALLAHRQAQLRWDFIDADASKGFHASAEAIRMLIDAIAIAREAAEQLHQALGEHSTQ</sequence>
<keyword evidence="12" id="KW-1185">Reference proteome</keyword>
<evidence type="ECO:0000256" key="4">
    <source>
        <dbReference type="ARBA" id="ARBA00022617"/>
    </source>
</evidence>
<dbReference type="EC" id="1.7.2.2" evidence="3"/>
<dbReference type="EMBL" id="FNOY01000030">
    <property type="protein sequence ID" value="SDY35195.1"/>
    <property type="molecule type" value="Genomic_DNA"/>
</dbReference>
<evidence type="ECO:0000256" key="10">
    <source>
        <dbReference type="ARBA" id="ARBA00049131"/>
    </source>
</evidence>
<evidence type="ECO:0000256" key="9">
    <source>
        <dbReference type="ARBA" id="ARBA00023004"/>
    </source>
</evidence>
<evidence type="ECO:0000256" key="5">
    <source>
        <dbReference type="ARBA" id="ARBA00022723"/>
    </source>
</evidence>
<evidence type="ECO:0000313" key="12">
    <source>
        <dbReference type="Proteomes" id="UP000198640"/>
    </source>
</evidence>
<evidence type="ECO:0000256" key="7">
    <source>
        <dbReference type="ARBA" id="ARBA00022837"/>
    </source>
</evidence>
<keyword evidence="7" id="KW-0106">Calcium</keyword>
<comment type="catalytic activity">
    <reaction evidence="10">
        <text>6 Fe(III)-[cytochrome c] + NH4(+) + 2 H2O = 6 Fe(II)-[cytochrome c] + nitrite + 8 H(+)</text>
        <dbReference type="Rhea" id="RHEA:13089"/>
        <dbReference type="Rhea" id="RHEA-COMP:10350"/>
        <dbReference type="Rhea" id="RHEA-COMP:14399"/>
        <dbReference type="ChEBI" id="CHEBI:15377"/>
        <dbReference type="ChEBI" id="CHEBI:15378"/>
        <dbReference type="ChEBI" id="CHEBI:16301"/>
        <dbReference type="ChEBI" id="CHEBI:28938"/>
        <dbReference type="ChEBI" id="CHEBI:29033"/>
        <dbReference type="ChEBI" id="CHEBI:29034"/>
        <dbReference type="EC" id="1.7.2.2"/>
    </reaction>
</comment>
<keyword evidence="5" id="KW-0479">Metal-binding</keyword>
<evidence type="ECO:0000313" key="11">
    <source>
        <dbReference type="EMBL" id="SDY35195.1"/>
    </source>
</evidence>
<accession>A0A1H3J6I4</accession>
<keyword evidence="6" id="KW-0732">Signal</keyword>
<dbReference type="Gene3D" id="1.20.140.10">
    <property type="entry name" value="Butyryl-CoA Dehydrogenase, subunit A, domain 3"/>
    <property type="match status" value="1"/>
</dbReference>
<name>A0A1H3J6I4_9PROT</name>
<dbReference type="RefSeq" id="WP_143032310.1">
    <property type="nucleotide sequence ID" value="NZ_FNOY01000030.1"/>
</dbReference>
<evidence type="ECO:0000256" key="8">
    <source>
        <dbReference type="ARBA" id="ARBA00023002"/>
    </source>
</evidence>
<comment type="similarity">
    <text evidence="2">Belongs to the cytochrome c-552 family.</text>
</comment>
<evidence type="ECO:0000256" key="1">
    <source>
        <dbReference type="ARBA" id="ARBA00004196"/>
    </source>
</evidence>
<evidence type="ECO:0000256" key="3">
    <source>
        <dbReference type="ARBA" id="ARBA00011887"/>
    </source>
</evidence>
<protein>
    <recommendedName>
        <fullName evidence="3">nitrite reductase (cytochrome; ammonia-forming)</fullName>
        <ecNumber evidence="3">1.7.2.2</ecNumber>
    </recommendedName>
</protein>
<dbReference type="SUPFAM" id="SSF48695">
    <property type="entry name" value="Multiheme cytochromes"/>
    <property type="match status" value="1"/>
</dbReference>
<keyword evidence="8" id="KW-0560">Oxidoreductase</keyword>
<reference evidence="11 12" key="1">
    <citation type="submission" date="2016-10" db="EMBL/GenBank/DDBJ databases">
        <authorList>
            <person name="de Groot N.N."/>
        </authorList>
    </citation>
    <scope>NUCLEOTIDE SEQUENCE [LARGE SCALE GENOMIC DNA]</scope>
    <source>
        <strain evidence="11 12">Nm1</strain>
    </source>
</reference>
<dbReference type="AlphaFoldDB" id="A0A1H3J6I4"/>